<protein>
    <submittedName>
        <fullName evidence="1">Uncharacterized protein</fullName>
    </submittedName>
</protein>
<feature type="non-terminal residue" evidence="1">
    <location>
        <position position="1"/>
    </location>
</feature>
<feature type="non-terminal residue" evidence="1">
    <location>
        <position position="144"/>
    </location>
</feature>
<proteinExistence type="predicted"/>
<evidence type="ECO:0000313" key="1">
    <source>
        <dbReference type="EMBL" id="KOF81240.1"/>
    </source>
</evidence>
<reference evidence="1" key="1">
    <citation type="submission" date="2015-07" db="EMBL/GenBank/DDBJ databases">
        <title>MeaNS - Measles Nucleotide Surveillance Program.</title>
        <authorList>
            <person name="Tran T."/>
            <person name="Druce J."/>
        </authorList>
    </citation>
    <scope>NUCLEOTIDE SEQUENCE</scope>
    <source>
        <strain evidence="1">UCB-OBI-ISO-001</strain>
        <tissue evidence="1">Gonad</tissue>
    </source>
</reference>
<dbReference type="STRING" id="37653.A0A0L8GXD6"/>
<gene>
    <name evidence="1" type="ORF">OCBIM_22026821mg</name>
</gene>
<accession>A0A0L8GXD6</accession>
<sequence>RKLCRELARLPILWMEPKRRKVHYIHGIVSKTIDISPDRVRRFLNRITSIYSNMDPYIKHGNKIGCSVDRINWNPRRRKRRSANNNNKYTYGCSYCITHLEVEEQNLCNDVFKLTDFLEGLLMLTNLDVLSLPNTIHVNIYPEA</sequence>
<dbReference type="AlphaFoldDB" id="A0A0L8GXD6"/>
<dbReference type="EMBL" id="KQ420120">
    <property type="protein sequence ID" value="KOF81240.1"/>
    <property type="molecule type" value="Genomic_DNA"/>
</dbReference>
<organism evidence="1">
    <name type="scientific">Octopus bimaculoides</name>
    <name type="common">California two-spotted octopus</name>
    <dbReference type="NCBI Taxonomy" id="37653"/>
    <lineage>
        <taxon>Eukaryota</taxon>
        <taxon>Metazoa</taxon>
        <taxon>Spiralia</taxon>
        <taxon>Lophotrochozoa</taxon>
        <taxon>Mollusca</taxon>
        <taxon>Cephalopoda</taxon>
        <taxon>Coleoidea</taxon>
        <taxon>Octopodiformes</taxon>
        <taxon>Octopoda</taxon>
        <taxon>Incirrata</taxon>
        <taxon>Octopodidae</taxon>
        <taxon>Octopus</taxon>
    </lineage>
</organism>
<name>A0A0L8GXD6_OCTBM</name>